<dbReference type="GeneID" id="23680607"/>
<gene>
    <name evidence="1" type="primary">ORF07</name>
</gene>
<dbReference type="RefSeq" id="YP_009125705.1">
    <property type="nucleotide sequence ID" value="NC_026602.1"/>
</dbReference>
<evidence type="ECO:0000313" key="2">
    <source>
        <dbReference type="Proteomes" id="UP000030229"/>
    </source>
</evidence>
<proteinExistence type="predicted"/>
<dbReference type="Proteomes" id="UP000030229">
    <property type="component" value="Segment"/>
</dbReference>
<name>A0A0A1IU89_9CAUD</name>
<reference evidence="1 2" key="1">
    <citation type="journal article" date="2015" name="PLoS ONE">
        <title>Investigation of a Large Collection of Pseudomonas aeruginosa Bacteriophages Collected from a Single Environmental Source in Abidjan, Cote d'Ivoire.</title>
        <authorList>
            <person name="Essoh C."/>
            <person name="Latino L."/>
            <person name="Midoux C."/>
            <person name="Blouin Y."/>
            <person name="Loukou G."/>
            <person name="Nguetta S.P."/>
            <person name="Lathro S."/>
            <person name="Cablanmian A."/>
            <person name="Kouassi A.K."/>
            <person name="Vergnaud G."/>
            <person name="Pourcel C."/>
        </authorList>
    </citation>
    <scope>NUCLEOTIDE SEQUENCE [LARGE SCALE GENOMIC DNA]</scope>
    <source>
        <strain evidence="1">Ab05</strain>
    </source>
</reference>
<dbReference type="EMBL" id="LN610574">
    <property type="protein sequence ID" value="CEF89268.1"/>
    <property type="molecule type" value="Genomic_DNA"/>
</dbReference>
<dbReference type="KEGG" id="vg:23680607"/>
<sequence>MTWLIIAVSPSGGCAFVWSRKRPVRPLRFYSRKAAKRWLRKHRRAALLGSHFLIVNWSKRI</sequence>
<keyword evidence="2" id="KW-1185">Reference proteome</keyword>
<accession>A0A0A1IU89</accession>
<organism evidence="1 2">
    <name type="scientific">Pseudomonas phage vB_PaeP_PAO1_Ab05</name>
    <dbReference type="NCBI Taxonomy" id="1548902"/>
    <lineage>
        <taxon>Viruses</taxon>
        <taxon>Duplodnaviria</taxon>
        <taxon>Heunggongvirae</taxon>
        <taxon>Uroviricota</taxon>
        <taxon>Caudoviricetes</taxon>
        <taxon>Autographivirales</taxon>
        <taxon>Autoscriptoviridae</taxon>
        <taxon>Krylovirinae</taxon>
        <taxon>Phikmvvirus</taxon>
        <taxon>Phikmvvirus Ab05</taxon>
    </lineage>
</organism>
<dbReference type="OrthoDB" id="39627at10239"/>
<evidence type="ECO:0000313" key="1">
    <source>
        <dbReference type="EMBL" id="CEF89268.1"/>
    </source>
</evidence>
<protein>
    <submittedName>
        <fullName evidence="1">Uncharacterized protein</fullName>
    </submittedName>
</protein>